<keyword evidence="5 7" id="KW-0720">Serine protease</keyword>
<dbReference type="GO" id="GO:0008233">
    <property type="term" value="F:peptidase activity"/>
    <property type="evidence" value="ECO:0007669"/>
    <property type="project" value="UniProtKB-KW"/>
</dbReference>
<dbReference type="CDD" id="cd07017">
    <property type="entry name" value="S14_ClpP_2"/>
    <property type="match status" value="1"/>
</dbReference>
<evidence type="ECO:0000256" key="1">
    <source>
        <dbReference type="ARBA" id="ARBA00007039"/>
    </source>
</evidence>
<dbReference type="InterPro" id="IPR001907">
    <property type="entry name" value="ClpP"/>
</dbReference>
<gene>
    <name evidence="10" type="primary">clpP2</name>
    <name evidence="7" type="synonym">clpP</name>
    <name evidence="10" type="ORF">KSB_24510</name>
</gene>
<dbReference type="NCBIfam" id="TIGR00493">
    <property type="entry name" value="clpP"/>
    <property type="match status" value="1"/>
</dbReference>
<evidence type="ECO:0000256" key="4">
    <source>
        <dbReference type="ARBA" id="ARBA00022801"/>
    </source>
</evidence>
<dbReference type="Gene3D" id="3.90.226.10">
    <property type="entry name" value="2-enoyl-CoA Hydratase, Chain A, domain 1"/>
    <property type="match status" value="1"/>
</dbReference>
<dbReference type="NCBIfam" id="NF001368">
    <property type="entry name" value="PRK00277.1"/>
    <property type="match status" value="1"/>
</dbReference>
<evidence type="ECO:0000256" key="9">
    <source>
        <dbReference type="RuleBase" id="RU003567"/>
    </source>
</evidence>
<dbReference type="InterPro" id="IPR029045">
    <property type="entry name" value="ClpP/crotonase-like_dom_sf"/>
</dbReference>
<comment type="subcellular location">
    <subcellularLocation>
        <location evidence="7">Cytoplasm</location>
    </subcellularLocation>
</comment>
<dbReference type="Proteomes" id="UP000654345">
    <property type="component" value="Unassembled WGS sequence"/>
</dbReference>
<keyword evidence="11" id="KW-1185">Reference proteome</keyword>
<accession>A0ABQ3UMK2</accession>
<evidence type="ECO:0000313" key="10">
    <source>
        <dbReference type="EMBL" id="GHO53976.1"/>
    </source>
</evidence>
<comment type="subunit">
    <text evidence="7">Fourteen ClpP subunits assemble into 2 heptameric rings which stack back to back to give a disk-like structure with a central cavity, resembling the structure of eukaryotic proteasomes.</text>
</comment>
<dbReference type="NCBIfam" id="NF009205">
    <property type="entry name" value="PRK12553.1"/>
    <property type="match status" value="1"/>
</dbReference>
<dbReference type="EMBL" id="BNJG01000001">
    <property type="protein sequence ID" value="GHO53976.1"/>
    <property type="molecule type" value="Genomic_DNA"/>
</dbReference>
<evidence type="ECO:0000256" key="3">
    <source>
        <dbReference type="ARBA" id="ARBA00022670"/>
    </source>
</evidence>
<dbReference type="InterPro" id="IPR023562">
    <property type="entry name" value="ClpP/TepA"/>
</dbReference>
<comment type="catalytic activity">
    <reaction evidence="6 7 8">
        <text>Hydrolysis of proteins to small peptides in the presence of ATP and magnesium. alpha-casein is the usual test substrate. In the absence of ATP, only oligopeptides shorter than five residues are hydrolyzed (such as succinyl-Leu-Tyr-|-NHMec, and Leu-Tyr-Leu-|-Tyr-Trp, in which cleavage of the -Tyr-|-Leu- and -Tyr-|-Trp bonds also occurs).</text>
        <dbReference type="EC" id="3.4.21.92"/>
    </reaction>
</comment>
<feature type="active site" evidence="7 8">
    <location>
        <position position="145"/>
    </location>
</feature>
<keyword evidence="4 7" id="KW-0378">Hydrolase</keyword>
<sequence>MGSVFNPRDPKWVKESNEFLEPRGIIPAVVESTPRGERSWDLYSRLLKERIIFVGTPIDDQVANSVVAQLLYLQSEDATKDIQMYINSPGGVIYAGLAIYDTMQWLRPDVSTFCMGMAMSMGAVILAAGHKGKRYALPNSTVLIHQPLGGAEGQAADIEITAREILRLRRNLYEILAKHTGQTIERIMQDSDRNYYLSAQQAVEYGLVDDVLNPSNEE</sequence>
<dbReference type="InterPro" id="IPR033135">
    <property type="entry name" value="ClpP_His_AS"/>
</dbReference>
<evidence type="ECO:0000256" key="5">
    <source>
        <dbReference type="ARBA" id="ARBA00022825"/>
    </source>
</evidence>
<dbReference type="SUPFAM" id="SSF52096">
    <property type="entry name" value="ClpP/crotonase"/>
    <property type="match status" value="1"/>
</dbReference>
<dbReference type="PRINTS" id="PR00127">
    <property type="entry name" value="CLPPROTEASEP"/>
</dbReference>
<feature type="active site" description="Nucleophile" evidence="7">
    <location>
        <position position="120"/>
    </location>
</feature>
<comment type="function">
    <text evidence="7">Cleaves peptides in various proteins in a process that requires ATP hydrolysis. Has a chymotrypsin-like activity. Plays a major role in the degradation of misfolded proteins.</text>
</comment>
<dbReference type="RefSeq" id="WP_307811670.1">
    <property type="nucleotide sequence ID" value="NZ_BNJG01000001.1"/>
</dbReference>
<keyword evidence="2 7" id="KW-0963">Cytoplasm</keyword>
<dbReference type="PROSITE" id="PS00382">
    <property type="entry name" value="CLP_PROTEASE_HIS"/>
    <property type="match status" value="1"/>
</dbReference>
<protein>
    <recommendedName>
        <fullName evidence="7 9">ATP-dependent Clp protease proteolytic subunit</fullName>
        <ecNumber evidence="7">3.4.21.92</ecNumber>
    </recommendedName>
    <alternativeName>
        <fullName evidence="7">Endopeptidase Clp</fullName>
    </alternativeName>
</protein>
<dbReference type="PANTHER" id="PTHR10381:SF70">
    <property type="entry name" value="ATP-DEPENDENT CLP PROTEASE PROTEOLYTIC SUBUNIT"/>
    <property type="match status" value="1"/>
</dbReference>
<name>A0ABQ3UMK2_9CHLR</name>
<comment type="similarity">
    <text evidence="1 7 9">Belongs to the peptidase S14 family.</text>
</comment>
<evidence type="ECO:0000256" key="8">
    <source>
        <dbReference type="PROSITE-ProRule" id="PRU10086"/>
    </source>
</evidence>
<reference evidence="10 11" key="1">
    <citation type="journal article" date="2021" name="Int. J. Syst. Evol. Microbiol.">
        <title>Reticulibacter mediterranei gen. nov., sp. nov., within the new family Reticulibacteraceae fam. nov., and Ktedonospora formicarum gen. nov., sp. nov., Ktedonobacter robiniae sp. nov., Dictyobacter formicarum sp. nov. and Dictyobacter arantiisoli sp. nov., belonging to the class Ktedonobacteria.</title>
        <authorList>
            <person name="Yabe S."/>
            <person name="Zheng Y."/>
            <person name="Wang C.M."/>
            <person name="Sakai Y."/>
            <person name="Abe K."/>
            <person name="Yokota A."/>
            <person name="Donadio S."/>
            <person name="Cavaletti L."/>
            <person name="Monciardini P."/>
        </authorList>
    </citation>
    <scope>NUCLEOTIDE SEQUENCE [LARGE SCALE GENOMIC DNA]</scope>
    <source>
        <strain evidence="10 11">SOSP1-30</strain>
    </source>
</reference>
<dbReference type="HAMAP" id="MF_00444">
    <property type="entry name" value="ClpP"/>
    <property type="match status" value="1"/>
</dbReference>
<dbReference type="GO" id="GO:0006508">
    <property type="term" value="P:proteolysis"/>
    <property type="evidence" value="ECO:0007669"/>
    <property type="project" value="UniProtKB-KW"/>
</dbReference>
<dbReference type="EC" id="3.4.21.92" evidence="7"/>
<comment type="caution">
    <text evidence="10">The sequence shown here is derived from an EMBL/GenBank/DDBJ whole genome shotgun (WGS) entry which is preliminary data.</text>
</comment>
<evidence type="ECO:0000313" key="11">
    <source>
        <dbReference type="Proteomes" id="UP000654345"/>
    </source>
</evidence>
<proteinExistence type="inferred from homology"/>
<keyword evidence="3 7" id="KW-0645">Protease</keyword>
<evidence type="ECO:0000256" key="2">
    <source>
        <dbReference type="ARBA" id="ARBA00022490"/>
    </source>
</evidence>
<dbReference type="PANTHER" id="PTHR10381">
    <property type="entry name" value="ATP-DEPENDENT CLP PROTEASE PROTEOLYTIC SUBUNIT"/>
    <property type="match status" value="1"/>
</dbReference>
<organism evidence="10 11">
    <name type="scientific">Ktedonobacter robiniae</name>
    <dbReference type="NCBI Taxonomy" id="2778365"/>
    <lineage>
        <taxon>Bacteria</taxon>
        <taxon>Bacillati</taxon>
        <taxon>Chloroflexota</taxon>
        <taxon>Ktedonobacteria</taxon>
        <taxon>Ktedonobacterales</taxon>
        <taxon>Ktedonobacteraceae</taxon>
        <taxon>Ktedonobacter</taxon>
    </lineage>
</organism>
<dbReference type="Pfam" id="PF00574">
    <property type="entry name" value="CLP_protease"/>
    <property type="match status" value="1"/>
</dbReference>
<evidence type="ECO:0000256" key="7">
    <source>
        <dbReference type="HAMAP-Rule" id="MF_00444"/>
    </source>
</evidence>
<evidence type="ECO:0000256" key="6">
    <source>
        <dbReference type="ARBA" id="ARBA00034021"/>
    </source>
</evidence>